<sequence length="834" mass="94351">MEPQSDSGPSAEMGSPRAMEVSEVLNNPKGIRTALSPEKGLTVGSVNPPRLPALKISPPPCPKAQFVQSSKCCLEGDNLPYVEKGGGQCRELRPMGLLCTKGTSLLSDMQPPMETDAALGMRSGLGLSTRPPTARDIERDPRDLEKMQEKLARQAPFCPKPDMGLVSELSAKISCPENLGASEEEEPPVGSEIGLPSRVMRNLEPESEDPVGLVIKPPAYIFKTKPEEPPKLPKDLEPGVEPPDNIRPIYRGKFFDRNPSWPCAGKLIPIGYRAETCLTEKWPPPLTPPTERKFYKARYPDPGTERIFYGRANDPDVSHLTHGKKSDKSLKVGPLVNPPPISTFLQRFKERKESLYFSNRRAPLGRSHDQTQNLPECIDTVNTTFGVPTFREINARDIVNPPKSFEQVFEEANQGHELYVVSHNDYYVGEMKNRKYNPASFYRFQTYGGETPHFNDGRTMAKSFHWLHELQMKKGSKIVSKRVDDFNEKFQHKLGKVWDPIAETMNVPPDHTFGIFLRPDEYGAGDLIYNRLPGQYLHGKDRERAVFAALRQHLKKVNYHNFDTLLEAFRHFDKKGDGLIDKQELQRACSQMNLELDEVLLDELLDYCDLDKDGKINYQEFTNFLNWKDKLPIKEFEEKILIRGKKMSEDPQCLLITGTELEGQVSPLIKPEDIVQEEPGKPMKTPLTLSRPTDKVFADYKTSSSQINSVVGGISPMSIPMCGVPTIRSDIASPRYRRVSDRTNYGDSGTAYTLLYPSIFSEKGVFEKDFFKARTKDEIAQILRNIGVNLTDENFECVWNLASKKHHKGEVCVESVRNVLDEMQHAKRIRRNQV</sequence>
<evidence type="ECO:0000256" key="6">
    <source>
        <dbReference type="ARBA" id="ARBA00022846"/>
    </source>
</evidence>
<dbReference type="CTD" id="151651"/>
<dbReference type="InterPro" id="IPR057428">
    <property type="entry name" value="EFHB_EF-hand_C"/>
</dbReference>
<evidence type="ECO:0000256" key="10">
    <source>
        <dbReference type="SAM" id="MobiDB-lite"/>
    </source>
</evidence>
<evidence type="ECO:0000256" key="9">
    <source>
        <dbReference type="ARBA" id="ARBA00023273"/>
    </source>
</evidence>
<feature type="domain" description="EF-hand" evidence="11">
    <location>
        <begin position="596"/>
        <end position="631"/>
    </location>
</feature>
<dbReference type="SMART" id="SM00054">
    <property type="entry name" value="EFh"/>
    <property type="match status" value="2"/>
</dbReference>
<dbReference type="PROSITE" id="PS50222">
    <property type="entry name" value="EF_HAND_2"/>
    <property type="match status" value="2"/>
</dbReference>
<comment type="subcellular location">
    <subcellularLocation>
        <location evidence="1">Cytoplasm</location>
        <location evidence="1">Cytoskeleton</location>
        <location evidence="1">Flagellum axoneme</location>
    </subcellularLocation>
</comment>
<dbReference type="RefSeq" id="XP_020842855.1">
    <property type="nucleotide sequence ID" value="XM_020987196.1"/>
</dbReference>
<dbReference type="SUPFAM" id="SSF47473">
    <property type="entry name" value="EF-hand"/>
    <property type="match status" value="1"/>
</dbReference>
<evidence type="ECO:0000256" key="5">
    <source>
        <dbReference type="ARBA" id="ARBA00022837"/>
    </source>
</evidence>
<dbReference type="PANTHER" id="PTHR12086">
    <property type="entry name" value="EF-HAND DOMAIN C-TERMINAL CONTAINING PROTEIN"/>
    <property type="match status" value="1"/>
</dbReference>
<evidence type="ECO:0000256" key="8">
    <source>
        <dbReference type="ARBA" id="ARBA00023212"/>
    </source>
</evidence>
<feature type="domain" description="EF-hand" evidence="11">
    <location>
        <begin position="560"/>
        <end position="595"/>
    </location>
</feature>
<keyword evidence="4" id="KW-0677">Repeat</keyword>
<keyword evidence="9" id="KW-0966">Cell projection</keyword>
<dbReference type="FunCoup" id="A0A6P5KBI6">
    <property type="interactions" value="36"/>
</dbReference>
<keyword evidence="8" id="KW-0206">Cytoskeleton</keyword>
<keyword evidence="7" id="KW-0969">Cilium</keyword>
<evidence type="ECO:0000259" key="11">
    <source>
        <dbReference type="PROSITE" id="PS50222"/>
    </source>
</evidence>
<keyword evidence="2" id="KW-0963">Cytoplasm</keyword>
<dbReference type="GO" id="GO:0061891">
    <property type="term" value="F:calcium ion sensor activity"/>
    <property type="evidence" value="ECO:0007669"/>
    <property type="project" value="Ensembl"/>
</dbReference>
<protein>
    <submittedName>
        <fullName evidence="13">EF-hand domain-containing family member B isoform X1</fullName>
    </submittedName>
</protein>
<dbReference type="GeneID" id="110209031"/>
<dbReference type="InterPro" id="IPR011992">
    <property type="entry name" value="EF-hand-dom_pair"/>
</dbReference>
<dbReference type="Pfam" id="PF25325">
    <property type="entry name" value="EF-hand_EFHB_C"/>
    <property type="match status" value="1"/>
</dbReference>
<gene>
    <name evidence="13" type="primary">EFHB</name>
</gene>
<dbReference type="GO" id="GO:0005879">
    <property type="term" value="C:axonemal microtubule"/>
    <property type="evidence" value="ECO:0007669"/>
    <property type="project" value="Ensembl"/>
</dbReference>
<dbReference type="GO" id="GO:2001256">
    <property type="term" value="P:regulation of store-operated calcium entry"/>
    <property type="evidence" value="ECO:0007669"/>
    <property type="project" value="Ensembl"/>
</dbReference>
<evidence type="ECO:0000256" key="7">
    <source>
        <dbReference type="ARBA" id="ARBA00023069"/>
    </source>
</evidence>
<evidence type="ECO:0000256" key="1">
    <source>
        <dbReference type="ARBA" id="ARBA00004611"/>
    </source>
</evidence>
<dbReference type="AlphaFoldDB" id="A0A6P5KBI6"/>
<proteinExistence type="predicted"/>
<name>A0A6P5KBI6_PHACI</name>
<evidence type="ECO:0000313" key="12">
    <source>
        <dbReference type="Proteomes" id="UP000515140"/>
    </source>
</evidence>
<dbReference type="CDD" id="cd00051">
    <property type="entry name" value="EFh"/>
    <property type="match status" value="1"/>
</dbReference>
<feature type="region of interest" description="Disordered" evidence="10">
    <location>
        <begin position="122"/>
        <end position="141"/>
    </location>
</feature>
<dbReference type="PROSITE" id="PS00018">
    <property type="entry name" value="EF_HAND_1"/>
    <property type="match status" value="1"/>
</dbReference>
<reference evidence="13" key="1">
    <citation type="submission" date="2025-08" db="UniProtKB">
        <authorList>
            <consortium name="RefSeq"/>
        </authorList>
    </citation>
    <scope>IDENTIFICATION</scope>
    <source>
        <tissue evidence="13">Spleen</tissue>
    </source>
</reference>
<evidence type="ECO:0000256" key="2">
    <source>
        <dbReference type="ARBA" id="ARBA00022490"/>
    </source>
</evidence>
<dbReference type="InParanoid" id="A0A6P5KBI6"/>
<dbReference type="PANTHER" id="PTHR12086:SF12">
    <property type="entry name" value="EF-HAND DOMAIN-CONTAINING FAMILY MEMBER B"/>
    <property type="match status" value="1"/>
</dbReference>
<evidence type="ECO:0000313" key="13">
    <source>
        <dbReference type="RefSeq" id="XP_020842855.1"/>
    </source>
</evidence>
<dbReference type="GO" id="GO:0070884">
    <property type="term" value="P:regulation of calcineurin-NFAT signaling cascade"/>
    <property type="evidence" value="ECO:0007669"/>
    <property type="project" value="Ensembl"/>
</dbReference>
<keyword evidence="12" id="KW-1185">Reference proteome</keyword>
<evidence type="ECO:0000256" key="4">
    <source>
        <dbReference type="ARBA" id="ARBA00022737"/>
    </source>
</evidence>
<keyword evidence="6" id="KW-0282">Flagellum</keyword>
<keyword evidence="5" id="KW-0106">Calcium</keyword>
<dbReference type="Gene3D" id="1.10.238.10">
    <property type="entry name" value="EF-hand"/>
    <property type="match status" value="1"/>
</dbReference>
<dbReference type="InterPro" id="IPR018247">
    <property type="entry name" value="EF_Hand_1_Ca_BS"/>
</dbReference>
<accession>A0A6P5KBI6</accession>
<dbReference type="GO" id="GO:0005509">
    <property type="term" value="F:calcium ion binding"/>
    <property type="evidence" value="ECO:0007669"/>
    <property type="project" value="InterPro"/>
</dbReference>
<feature type="region of interest" description="Disordered" evidence="10">
    <location>
        <begin position="1"/>
        <end position="20"/>
    </location>
</feature>
<dbReference type="InterPro" id="IPR040193">
    <property type="entry name" value="EFHC1/EFHC2/EFHB"/>
</dbReference>
<organism evidence="12 13">
    <name type="scientific">Phascolarctos cinereus</name>
    <name type="common">Koala</name>
    <dbReference type="NCBI Taxonomy" id="38626"/>
    <lineage>
        <taxon>Eukaryota</taxon>
        <taxon>Metazoa</taxon>
        <taxon>Chordata</taxon>
        <taxon>Craniata</taxon>
        <taxon>Vertebrata</taxon>
        <taxon>Euteleostomi</taxon>
        <taxon>Mammalia</taxon>
        <taxon>Metatheria</taxon>
        <taxon>Diprotodontia</taxon>
        <taxon>Phascolarctidae</taxon>
        <taxon>Phascolarctos</taxon>
    </lineage>
</organism>
<dbReference type="KEGG" id="pcw:110209031"/>
<keyword evidence="3" id="KW-0479">Metal-binding</keyword>
<dbReference type="Pfam" id="PF13499">
    <property type="entry name" value="EF-hand_7"/>
    <property type="match status" value="1"/>
</dbReference>
<dbReference type="InterPro" id="IPR002048">
    <property type="entry name" value="EF_hand_dom"/>
</dbReference>
<evidence type="ECO:0000256" key="3">
    <source>
        <dbReference type="ARBA" id="ARBA00022723"/>
    </source>
</evidence>
<dbReference type="Proteomes" id="UP000515140">
    <property type="component" value="Unplaced"/>
</dbReference>